<reference evidence="1 2" key="1">
    <citation type="submission" date="2018-01" db="EMBL/GenBank/DDBJ databases">
        <title>Metagenomic assembled genomes from two thermal pools in the Uzon Caldera, Kamchatka, Russia.</title>
        <authorList>
            <person name="Wilkins L."/>
            <person name="Ettinger C."/>
        </authorList>
    </citation>
    <scope>NUCLEOTIDE SEQUENCE [LARGE SCALE GENOMIC DNA]</scope>
    <source>
        <strain evidence="1">ZAV-15</strain>
    </source>
</reference>
<sequence>MGKRGSPFDHKANILKKGWCFTELSFVVKAMEQVTNFLNLKSPPNVLQLVEVISMLLFLIVAP</sequence>
<dbReference type="Proteomes" id="UP000235731">
    <property type="component" value="Unassembled WGS sequence"/>
</dbReference>
<name>A0A2N7PIG1_9BACT</name>
<accession>A0A2N7PIG1</accession>
<evidence type="ECO:0000313" key="2">
    <source>
        <dbReference type="Proteomes" id="UP000235731"/>
    </source>
</evidence>
<organism evidence="1 2">
    <name type="scientific">Caldimicrobium thiodismutans</name>
    <dbReference type="NCBI Taxonomy" id="1653476"/>
    <lineage>
        <taxon>Bacteria</taxon>
        <taxon>Pseudomonadati</taxon>
        <taxon>Thermodesulfobacteriota</taxon>
        <taxon>Thermodesulfobacteria</taxon>
        <taxon>Thermodesulfobacteriales</taxon>
        <taxon>Thermodesulfobacteriaceae</taxon>
        <taxon>Caldimicrobium</taxon>
    </lineage>
</organism>
<protein>
    <submittedName>
        <fullName evidence="1">Uncharacterized protein</fullName>
    </submittedName>
</protein>
<evidence type="ECO:0000313" key="1">
    <source>
        <dbReference type="EMBL" id="PMP61352.1"/>
    </source>
</evidence>
<comment type="caution">
    <text evidence="1">The sequence shown here is derived from an EMBL/GenBank/DDBJ whole genome shotgun (WGS) entry which is preliminary data.</text>
</comment>
<dbReference type="EMBL" id="PNIE01000087">
    <property type="protein sequence ID" value="PMP61352.1"/>
    <property type="molecule type" value="Genomic_DNA"/>
</dbReference>
<proteinExistence type="predicted"/>
<dbReference type="AlphaFoldDB" id="A0A2N7PIG1"/>
<gene>
    <name evidence="1" type="ORF">C0197_05870</name>
</gene>